<name>A0A9P7DFD3_9AGAM</name>
<protein>
    <submittedName>
        <fullName evidence="1">Uncharacterized protein</fullName>
    </submittedName>
</protein>
<evidence type="ECO:0000313" key="2">
    <source>
        <dbReference type="Proteomes" id="UP000719766"/>
    </source>
</evidence>
<gene>
    <name evidence="1" type="ORF">HD556DRAFT_1214862</name>
</gene>
<dbReference type="RefSeq" id="XP_041157324.1">
    <property type="nucleotide sequence ID" value="XM_041296658.1"/>
</dbReference>
<dbReference type="Proteomes" id="UP000719766">
    <property type="component" value="Unassembled WGS sequence"/>
</dbReference>
<accession>A0A9P7DFD3</accession>
<dbReference type="GeneID" id="64590422"/>
<proteinExistence type="predicted"/>
<keyword evidence="2" id="KW-1185">Reference proteome</keyword>
<sequence length="63" mass="6934">SGSVSKYTPEAHPALVAMRCVINKRPFKFAADLLHIEAVKLLRPGVIALSPHTVSCDIDETYR</sequence>
<dbReference type="AlphaFoldDB" id="A0A9P7DFD3"/>
<organism evidence="1 2">
    <name type="scientific">Suillus plorans</name>
    <dbReference type="NCBI Taxonomy" id="116603"/>
    <lineage>
        <taxon>Eukaryota</taxon>
        <taxon>Fungi</taxon>
        <taxon>Dikarya</taxon>
        <taxon>Basidiomycota</taxon>
        <taxon>Agaricomycotina</taxon>
        <taxon>Agaricomycetes</taxon>
        <taxon>Agaricomycetidae</taxon>
        <taxon>Boletales</taxon>
        <taxon>Suillineae</taxon>
        <taxon>Suillaceae</taxon>
        <taxon>Suillus</taxon>
    </lineage>
</organism>
<reference evidence="1" key="1">
    <citation type="journal article" date="2020" name="New Phytol.">
        <title>Comparative genomics reveals dynamic genome evolution in host specialist ectomycorrhizal fungi.</title>
        <authorList>
            <person name="Lofgren L.A."/>
            <person name="Nguyen N.H."/>
            <person name="Vilgalys R."/>
            <person name="Ruytinx J."/>
            <person name="Liao H.L."/>
            <person name="Branco S."/>
            <person name="Kuo A."/>
            <person name="LaButti K."/>
            <person name="Lipzen A."/>
            <person name="Andreopoulos W."/>
            <person name="Pangilinan J."/>
            <person name="Riley R."/>
            <person name="Hundley H."/>
            <person name="Na H."/>
            <person name="Barry K."/>
            <person name="Grigoriev I.V."/>
            <person name="Stajich J.E."/>
            <person name="Kennedy P.G."/>
        </authorList>
    </citation>
    <scope>NUCLEOTIDE SEQUENCE</scope>
    <source>
        <strain evidence="1">S12</strain>
    </source>
</reference>
<feature type="non-terminal residue" evidence="1">
    <location>
        <position position="63"/>
    </location>
</feature>
<evidence type="ECO:0000313" key="1">
    <source>
        <dbReference type="EMBL" id="KAG1790352.1"/>
    </source>
</evidence>
<feature type="non-terminal residue" evidence="1">
    <location>
        <position position="1"/>
    </location>
</feature>
<dbReference type="OrthoDB" id="2794314at2759"/>
<dbReference type="EMBL" id="JABBWE010000051">
    <property type="protein sequence ID" value="KAG1790352.1"/>
    <property type="molecule type" value="Genomic_DNA"/>
</dbReference>
<comment type="caution">
    <text evidence="1">The sequence shown here is derived from an EMBL/GenBank/DDBJ whole genome shotgun (WGS) entry which is preliminary data.</text>
</comment>